<dbReference type="PANTHER" id="PTHR43591:SF24">
    <property type="entry name" value="2-METHOXY-6-POLYPRENYL-1,4-BENZOQUINOL METHYLASE, MITOCHONDRIAL"/>
    <property type="match status" value="1"/>
</dbReference>
<dbReference type="RefSeq" id="WP_123040171.1">
    <property type="nucleotide sequence ID" value="NZ_CP033433.1"/>
</dbReference>
<evidence type="ECO:0000313" key="3">
    <source>
        <dbReference type="Proteomes" id="UP000269097"/>
    </source>
</evidence>
<dbReference type="Pfam" id="PF08241">
    <property type="entry name" value="Methyltransf_11"/>
    <property type="match status" value="1"/>
</dbReference>
<reference evidence="2 3" key="1">
    <citation type="submission" date="2018-10" db="EMBL/GenBank/DDBJ databases">
        <title>Genome Sequence of Cohnella sp.</title>
        <authorList>
            <person name="Srinivasan S."/>
            <person name="Kim M.K."/>
        </authorList>
    </citation>
    <scope>NUCLEOTIDE SEQUENCE [LARGE SCALE GENOMIC DNA]</scope>
    <source>
        <strain evidence="2 3">18JY8-7</strain>
    </source>
</reference>
<dbReference type="GO" id="GO:0008757">
    <property type="term" value="F:S-adenosylmethionine-dependent methyltransferase activity"/>
    <property type="evidence" value="ECO:0007669"/>
    <property type="project" value="InterPro"/>
</dbReference>
<dbReference type="SUPFAM" id="SSF53335">
    <property type="entry name" value="S-adenosyl-L-methionine-dependent methyltransferases"/>
    <property type="match status" value="1"/>
</dbReference>
<proteinExistence type="predicted"/>
<feature type="domain" description="Methyltransferase type 11" evidence="1">
    <location>
        <begin position="45"/>
        <end position="150"/>
    </location>
</feature>
<keyword evidence="2" id="KW-0808">Transferase</keyword>
<sequence length="241" mass="26688">MLNHDDAYHQSIEQPYELLVSKEDLDGNISAAIEEIVDVTGKDIVDIGAGTGRLACMLAPNARGVTAFDFAADMLRIAADKLTGMGLSNWKVSVADSRQLPLEERSADVVTAGWSICYLGSSNNEGWETDLRRVMDEIDRILRPGGAAIIFETLGTGNEEPAVPESLAAYYSALVEQYGFRHRWIRTDYRFDSQEQAERLCRDFFGDELGDRIREGQSSVVPECTGIWWKTKPTNGSGESQ</sequence>
<evidence type="ECO:0000313" key="2">
    <source>
        <dbReference type="EMBL" id="AYQ72111.1"/>
    </source>
</evidence>
<dbReference type="AlphaFoldDB" id="A0A3G3JW84"/>
<name>A0A3G3JW84_9BACL</name>
<dbReference type="EMBL" id="CP033433">
    <property type="protein sequence ID" value="AYQ72111.1"/>
    <property type="molecule type" value="Genomic_DNA"/>
</dbReference>
<dbReference type="GO" id="GO:0032259">
    <property type="term" value="P:methylation"/>
    <property type="evidence" value="ECO:0007669"/>
    <property type="project" value="UniProtKB-KW"/>
</dbReference>
<dbReference type="InterPro" id="IPR029063">
    <property type="entry name" value="SAM-dependent_MTases_sf"/>
</dbReference>
<dbReference type="KEGG" id="coh:EAV92_05715"/>
<gene>
    <name evidence="2" type="ORF">EAV92_05715</name>
</gene>
<dbReference type="Proteomes" id="UP000269097">
    <property type="component" value="Chromosome"/>
</dbReference>
<dbReference type="InterPro" id="IPR013216">
    <property type="entry name" value="Methyltransf_11"/>
</dbReference>
<accession>A0A3G3JW84</accession>
<keyword evidence="3" id="KW-1185">Reference proteome</keyword>
<keyword evidence="2" id="KW-0489">Methyltransferase</keyword>
<dbReference type="PANTHER" id="PTHR43591">
    <property type="entry name" value="METHYLTRANSFERASE"/>
    <property type="match status" value="1"/>
</dbReference>
<evidence type="ECO:0000259" key="1">
    <source>
        <dbReference type="Pfam" id="PF08241"/>
    </source>
</evidence>
<organism evidence="2 3">
    <name type="scientific">Cohnella candidum</name>
    <dbReference type="NCBI Taxonomy" id="2674991"/>
    <lineage>
        <taxon>Bacteria</taxon>
        <taxon>Bacillati</taxon>
        <taxon>Bacillota</taxon>
        <taxon>Bacilli</taxon>
        <taxon>Bacillales</taxon>
        <taxon>Paenibacillaceae</taxon>
        <taxon>Cohnella</taxon>
    </lineage>
</organism>
<protein>
    <submittedName>
        <fullName evidence="2">Class I SAM-dependent methyltransferase</fullName>
    </submittedName>
</protein>
<dbReference type="CDD" id="cd02440">
    <property type="entry name" value="AdoMet_MTases"/>
    <property type="match status" value="1"/>
</dbReference>
<dbReference type="Gene3D" id="3.40.50.150">
    <property type="entry name" value="Vaccinia Virus protein VP39"/>
    <property type="match status" value="1"/>
</dbReference>